<sequence length="235" mass="27317">MYKRLAPLLLFTLLFAGSAQAAEPLLNTRYSAQYKGFDLTLERTLKPLGTNRYQFESRARGAIARIEESSTFRRDSSGRWIPQLYRYNQSVLGISRQYELRFNEAGDSVIFADKKGQRAISIAPGTLDPLLYQLKLQQDLARQSGDYHYRFVSRSKLKDYRFEIDGRETLQLGGQPLDNLRLRKRDSDPSQETLLWFSPDNGYQLMRLRHTEDGDSYSISLKSLQQSPAFRQWLR</sequence>
<gene>
    <name evidence="2" type="ORF">KDW95_18945</name>
</gene>
<feature type="signal peptide" evidence="1">
    <location>
        <begin position="1"/>
        <end position="21"/>
    </location>
</feature>
<evidence type="ECO:0000313" key="2">
    <source>
        <dbReference type="EMBL" id="UTW11319.1"/>
    </source>
</evidence>
<dbReference type="Proteomes" id="UP001058461">
    <property type="component" value="Chromosome"/>
</dbReference>
<dbReference type="InterPro" id="IPR021457">
    <property type="entry name" value="DUF3108"/>
</dbReference>
<accession>A0ABY5HGS5</accession>
<feature type="chain" id="PRO_5046525710" evidence="1">
    <location>
        <begin position="22"/>
        <end position="235"/>
    </location>
</feature>
<organism evidence="2 3">
    <name type="scientific">Marinobacterium rhizophilum</name>
    <dbReference type="NCBI Taxonomy" id="420402"/>
    <lineage>
        <taxon>Bacteria</taxon>
        <taxon>Pseudomonadati</taxon>
        <taxon>Pseudomonadota</taxon>
        <taxon>Gammaproteobacteria</taxon>
        <taxon>Oceanospirillales</taxon>
        <taxon>Oceanospirillaceae</taxon>
        <taxon>Marinobacterium</taxon>
    </lineage>
</organism>
<protein>
    <submittedName>
        <fullName evidence="2">DUF3108 domain-containing protein</fullName>
    </submittedName>
</protein>
<name>A0ABY5HGS5_9GAMM</name>
<dbReference type="RefSeq" id="WP_255853359.1">
    <property type="nucleotide sequence ID" value="NZ_CP073347.1"/>
</dbReference>
<dbReference type="Pfam" id="PF11306">
    <property type="entry name" value="DUF3108"/>
    <property type="match status" value="1"/>
</dbReference>
<keyword evidence="3" id="KW-1185">Reference proteome</keyword>
<keyword evidence="1" id="KW-0732">Signal</keyword>
<evidence type="ECO:0000256" key="1">
    <source>
        <dbReference type="SAM" id="SignalP"/>
    </source>
</evidence>
<proteinExistence type="predicted"/>
<dbReference type="EMBL" id="CP073347">
    <property type="protein sequence ID" value="UTW11319.1"/>
    <property type="molecule type" value="Genomic_DNA"/>
</dbReference>
<evidence type="ECO:0000313" key="3">
    <source>
        <dbReference type="Proteomes" id="UP001058461"/>
    </source>
</evidence>
<reference evidence="2" key="1">
    <citation type="submission" date="2021-04" db="EMBL/GenBank/DDBJ databases">
        <title>Oceanospirillales bacteria with DddD are important DMSP degraders in coastal seawater.</title>
        <authorList>
            <person name="Liu J."/>
        </authorList>
    </citation>
    <scope>NUCLEOTIDE SEQUENCE</scope>
    <source>
        <strain evidence="2">D13-1</strain>
    </source>
</reference>